<evidence type="ECO:0000313" key="6">
    <source>
        <dbReference type="EMBL" id="KAA0175417.1"/>
    </source>
</evidence>
<dbReference type="Pfam" id="PF03121">
    <property type="entry name" value="Herpes_UL52"/>
    <property type="match status" value="1"/>
</dbReference>
<dbReference type="GO" id="GO:0031297">
    <property type="term" value="P:replication fork processing"/>
    <property type="evidence" value="ECO:0007669"/>
    <property type="project" value="TreeGrafter"/>
</dbReference>
<feature type="compositionally biased region" description="Low complexity" evidence="5">
    <location>
        <begin position="163"/>
        <end position="184"/>
    </location>
</feature>
<evidence type="ECO:0000256" key="2">
    <source>
        <dbReference type="ARBA" id="ARBA00044677"/>
    </source>
</evidence>
<proteinExistence type="predicted"/>
<comment type="caution">
    <text evidence="6">The sequence shown here is derived from an EMBL/GenBank/DDBJ whole genome shotgun (WGS) entry which is preliminary data.</text>
</comment>
<feature type="compositionally biased region" description="Basic and acidic residues" evidence="5">
    <location>
        <begin position="186"/>
        <end position="201"/>
    </location>
</feature>
<feature type="region of interest" description="Disordered" evidence="5">
    <location>
        <begin position="451"/>
        <end position="484"/>
    </location>
</feature>
<feature type="compositionally biased region" description="Low complexity" evidence="5">
    <location>
        <begin position="471"/>
        <end position="482"/>
    </location>
</feature>
<dbReference type="PANTHER" id="PTHR31399:SF0">
    <property type="entry name" value="DNA-DIRECTED PRIMASE_POLYMERASE PROTEIN"/>
    <property type="match status" value="1"/>
</dbReference>
<comment type="catalytic activity">
    <reaction evidence="2">
        <text>ssDNA + n NTP = ssDNA/pppN(pN)n-1 hybrid + (n-1) diphosphate.</text>
        <dbReference type="EC" id="2.7.7.102"/>
    </reaction>
</comment>
<dbReference type="AlphaFoldDB" id="A0A5A8EFB2"/>
<evidence type="ECO:0000256" key="4">
    <source>
        <dbReference type="ARBA" id="ARBA00047303"/>
    </source>
</evidence>
<sequence>MLGSLGEVVSFETNAQGRRRFVACTAEKLWRRMVALPVGARHFYEIIREGCACHLYLDIEFRRAANKGLDGSALVAFLTVRILTALQERFGIRAGLEDVIDLDSSTDAKFSRHLVVVLPGGQRFRDNQHVGRFVLLLVAALANEAATDALAAALWVRPEETDAAPPATEGAPAPAVAASMAGPGESTDRAKPGRAEESRTPLEGRTPIVDLGVYTRNRAMRLYMSRKYGKKASLMPASTNAFEVSGRLAWWRARTVGESRIASSGSGGGGGSSRVALVHADGGPQEVQAGDIAWERSVWDAAFVTPWGTPPESTTAPLASDSAGCGGEGPQLLEVPLSSLLALGLGTESGAFRAQSGKVGPGLHPSPGAGVLAMYNALLREDAPQDGWGRGGDRPAVAVPQTRPAAESPFPPVDAWVLQLAASFGGPPARIRSVAVLTRAVRLVSLDRNAGATSEAAAGEGDRAPRQGESAGAAGAAPTDTAGADRREAALVRRLIYSMADNRFCLRIGRQHRSNNVAFSVDLEAGTANQTCMDPLCRGWRSDAVQVPVEVLPDQVPAGVCVEPVE</sequence>
<evidence type="ECO:0000256" key="3">
    <source>
        <dbReference type="ARBA" id="ARBA00044768"/>
    </source>
</evidence>
<dbReference type="GO" id="GO:0009411">
    <property type="term" value="P:response to UV"/>
    <property type="evidence" value="ECO:0007669"/>
    <property type="project" value="TreeGrafter"/>
</dbReference>
<dbReference type="GO" id="GO:0006264">
    <property type="term" value="P:mitochondrial DNA replication"/>
    <property type="evidence" value="ECO:0007669"/>
    <property type="project" value="TreeGrafter"/>
</dbReference>
<dbReference type="GO" id="GO:0005634">
    <property type="term" value="C:nucleus"/>
    <property type="evidence" value="ECO:0007669"/>
    <property type="project" value="TreeGrafter"/>
</dbReference>
<accession>A0A5A8EFB2</accession>
<feature type="region of interest" description="Disordered" evidence="5">
    <location>
        <begin position="161"/>
        <end position="201"/>
    </location>
</feature>
<dbReference type="PANTHER" id="PTHR31399">
    <property type="entry name" value="DNA-DIRECTED PRIMASE / POLYMERASE PROTEIN"/>
    <property type="match status" value="1"/>
</dbReference>
<protein>
    <recommendedName>
        <fullName evidence="1">DNA-directed primase/polymerase protein</fullName>
        <ecNumber evidence="3">2.7.7.102</ecNumber>
    </recommendedName>
</protein>
<name>A0A5A8EFB2_CAFRO</name>
<evidence type="ECO:0000313" key="7">
    <source>
        <dbReference type="Proteomes" id="UP000322899"/>
    </source>
</evidence>
<dbReference type="EMBL" id="VLTO01000014">
    <property type="protein sequence ID" value="KAA0175417.1"/>
    <property type="molecule type" value="Genomic_DNA"/>
</dbReference>
<comment type="catalytic activity">
    <reaction evidence="4">
        <text>DNA(n) + a 2'-deoxyribonucleoside 5'-triphosphate = DNA(n+1) + diphosphate</text>
        <dbReference type="Rhea" id="RHEA:22508"/>
        <dbReference type="Rhea" id="RHEA-COMP:17339"/>
        <dbReference type="Rhea" id="RHEA-COMP:17340"/>
        <dbReference type="ChEBI" id="CHEBI:33019"/>
        <dbReference type="ChEBI" id="CHEBI:61560"/>
        <dbReference type="ChEBI" id="CHEBI:173112"/>
        <dbReference type="EC" id="2.7.7.7"/>
    </reaction>
    <physiologicalReaction direction="left-to-right" evidence="4">
        <dbReference type="Rhea" id="RHEA:22509"/>
    </physiologicalReaction>
</comment>
<dbReference type="EC" id="2.7.7.102" evidence="3"/>
<dbReference type="GO" id="GO:0005759">
    <property type="term" value="C:mitochondrial matrix"/>
    <property type="evidence" value="ECO:0007669"/>
    <property type="project" value="TreeGrafter"/>
</dbReference>
<dbReference type="OrthoDB" id="5988181at2759"/>
<reference evidence="6 7" key="1">
    <citation type="submission" date="2019-07" db="EMBL/GenBank/DDBJ databases">
        <title>Genomes of Cafeteria roenbergensis.</title>
        <authorList>
            <person name="Fischer M.G."/>
            <person name="Hackl T."/>
            <person name="Roman M."/>
        </authorList>
    </citation>
    <scope>NUCLEOTIDE SEQUENCE [LARGE SCALE GENOMIC DNA]</scope>
    <source>
        <strain evidence="6 7">E4-10P</strain>
    </source>
</reference>
<dbReference type="GO" id="GO:0003887">
    <property type="term" value="F:DNA-directed DNA polymerase activity"/>
    <property type="evidence" value="ECO:0007669"/>
    <property type="project" value="UniProtKB-EC"/>
</dbReference>
<dbReference type="Proteomes" id="UP000322899">
    <property type="component" value="Unassembled WGS sequence"/>
</dbReference>
<organism evidence="6 7">
    <name type="scientific">Cafeteria roenbergensis</name>
    <name type="common">Marine flagellate</name>
    <dbReference type="NCBI Taxonomy" id="33653"/>
    <lineage>
        <taxon>Eukaryota</taxon>
        <taxon>Sar</taxon>
        <taxon>Stramenopiles</taxon>
        <taxon>Bigyra</taxon>
        <taxon>Opalozoa</taxon>
        <taxon>Bicosoecida</taxon>
        <taxon>Cafeteriaceae</taxon>
        <taxon>Cafeteria</taxon>
    </lineage>
</organism>
<evidence type="ECO:0000256" key="5">
    <source>
        <dbReference type="SAM" id="MobiDB-lite"/>
    </source>
</evidence>
<dbReference type="InterPro" id="IPR044917">
    <property type="entry name" value="PRIMPOL"/>
</dbReference>
<dbReference type="GO" id="GO:0003682">
    <property type="term" value="F:chromatin binding"/>
    <property type="evidence" value="ECO:0007669"/>
    <property type="project" value="TreeGrafter"/>
</dbReference>
<evidence type="ECO:0000256" key="1">
    <source>
        <dbReference type="ARBA" id="ARBA00026139"/>
    </source>
</evidence>
<dbReference type="GO" id="GO:0042276">
    <property type="term" value="P:error-prone translesion synthesis"/>
    <property type="evidence" value="ECO:0007669"/>
    <property type="project" value="InterPro"/>
</dbReference>
<gene>
    <name evidence="6" type="ORF">FNF27_03117</name>
</gene>